<protein>
    <submittedName>
        <fullName evidence="9">Iron ABC transporter permease</fullName>
    </submittedName>
</protein>
<evidence type="ECO:0000313" key="10">
    <source>
        <dbReference type="Proteomes" id="UP000601768"/>
    </source>
</evidence>
<dbReference type="InterPro" id="IPR000522">
    <property type="entry name" value="ABC_transptr_permease_BtuC"/>
</dbReference>
<evidence type="ECO:0000313" key="9">
    <source>
        <dbReference type="EMBL" id="MBC3764302.1"/>
    </source>
</evidence>
<feature type="transmembrane region" description="Helical" evidence="8">
    <location>
        <begin position="106"/>
        <end position="125"/>
    </location>
</feature>
<feature type="transmembrane region" description="Helical" evidence="8">
    <location>
        <begin position="227"/>
        <end position="255"/>
    </location>
</feature>
<keyword evidence="7 8" id="KW-0472">Membrane</keyword>
<evidence type="ECO:0000256" key="5">
    <source>
        <dbReference type="ARBA" id="ARBA00022692"/>
    </source>
</evidence>
<evidence type="ECO:0000256" key="6">
    <source>
        <dbReference type="ARBA" id="ARBA00022989"/>
    </source>
</evidence>
<dbReference type="GO" id="GO:0033214">
    <property type="term" value="P:siderophore-iron import into cell"/>
    <property type="evidence" value="ECO:0007669"/>
    <property type="project" value="TreeGrafter"/>
</dbReference>
<dbReference type="PANTHER" id="PTHR30472">
    <property type="entry name" value="FERRIC ENTEROBACTIN TRANSPORT SYSTEM PERMEASE PROTEIN"/>
    <property type="match status" value="1"/>
</dbReference>
<evidence type="ECO:0000256" key="1">
    <source>
        <dbReference type="ARBA" id="ARBA00004651"/>
    </source>
</evidence>
<keyword evidence="5 8" id="KW-0812">Transmembrane</keyword>
<evidence type="ECO:0000256" key="3">
    <source>
        <dbReference type="ARBA" id="ARBA00022448"/>
    </source>
</evidence>
<feature type="transmembrane region" description="Helical" evidence="8">
    <location>
        <begin position="6"/>
        <end position="23"/>
    </location>
</feature>
<organism evidence="9 10">
    <name type="scientific">Neptunicella marina</name>
    <dbReference type="NCBI Taxonomy" id="2125989"/>
    <lineage>
        <taxon>Bacteria</taxon>
        <taxon>Pseudomonadati</taxon>
        <taxon>Pseudomonadota</taxon>
        <taxon>Gammaproteobacteria</taxon>
        <taxon>Alteromonadales</taxon>
        <taxon>Alteromonadaceae</taxon>
        <taxon>Neptunicella</taxon>
    </lineage>
</organism>
<dbReference type="Gene3D" id="1.10.3470.10">
    <property type="entry name" value="ABC transporter involved in vitamin B12 uptake, BtuC"/>
    <property type="match status" value="1"/>
</dbReference>
<feature type="transmembrane region" description="Helical" evidence="8">
    <location>
        <begin position="43"/>
        <end position="63"/>
    </location>
</feature>
<feature type="transmembrane region" description="Helical" evidence="8">
    <location>
        <begin position="137"/>
        <end position="158"/>
    </location>
</feature>
<gene>
    <name evidence="9" type="ORF">H8B19_00290</name>
</gene>
<dbReference type="CDD" id="cd06550">
    <property type="entry name" value="TM_ABC_iron-siderophores_like"/>
    <property type="match status" value="1"/>
</dbReference>
<dbReference type="PANTHER" id="PTHR30472:SF25">
    <property type="entry name" value="ABC TRANSPORTER PERMEASE PROTEIN MJ0876-RELATED"/>
    <property type="match status" value="1"/>
</dbReference>
<name>A0A8J6LZU2_9ALTE</name>
<keyword evidence="3" id="KW-0813">Transport</keyword>
<evidence type="ECO:0000256" key="7">
    <source>
        <dbReference type="ARBA" id="ARBA00023136"/>
    </source>
</evidence>
<dbReference type="InterPro" id="IPR037294">
    <property type="entry name" value="ABC_BtuC-like"/>
</dbReference>
<comment type="similarity">
    <text evidence="2">Belongs to the binding-protein-dependent transport system permease family. FecCD subfamily.</text>
</comment>
<evidence type="ECO:0000256" key="2">
    <source>
        <dbReference type="ARBA" id="ARBA00007935"/>
    </source>
</evidence>
<evidence type="ECO:0000256" key="8">
    <source>
        <dbReference type="SAM" id="Phobius"/>
    </source>
</evidence>
<feature type="transmembrane region" description="Helical" evidence="8">
    <location>
        <begin position="292"/>
        <end position="313"/>
    </location>
</feature>
<feature type="transmembrane region" description="Helical" evidence="8">
    <location>
        <begin position="75"/>
        <end position="99"/>
    </location>
</feature>
<dbReference type="AlphaFoldDB" id="A0A8J6LZU2"/>
<sequence>MRFNVVLSGLAITLILLSITILLRDLSLPLSSLDKQIFVQLRIPMVLTAIGVGAALAVSSAILQVLLRNPLADPGIIGISSGASLFAALYLIAGPALGLSLAYYPLPLWCFIGAILSTLLIYLVARQLSEFNGSAVILAGIAVSTVAGAIIAWLYFIADGQSLRNLTFWLMGSLLQADLTLILLCFPAIVLLLIYAVVQAKNLNWLYLGQQSAVLKGLDVKTFNRKMILICALLVGLAVSLAGSIAFVGLLVPHFLRQLLGHDNRKIIPAAAVSGALLMVTVLLISGLFGGIAVPVSMLTATLGGPLFLYVLLKHNRLSL</sequence>
<comment type="subcellular location">
    <subcellularLocation>
        <location evidence="1">Cell membrane</location>
        <topology evidence="1">Multi-pass membrane protein</topology>
    </subcellularLocation>
</comment>
<proteinExistence type="inferred from homology"/>
<dbReference type="GO" id="GO:0005886">
    <property type="term" value="C:plasma membrane"/>
    <property type="evidence" value="ECO:0007669"/>
    <property type="project" value="UniProtKB-SubCell"/>
</dbReference>
<reference evidence="9" key="2">
    <citation type="submission" date="2020-08" db="EMBL/GenBank/DDBJ databases">
        <authorList>
            <person name="Lai Q."/>
        </authorList>
    </citation>
    <scope>NUCLEOTIDE SEQUENCE</scope>
    <source>
        <strain evidence="9">S27-2</strain>
    </source>
</reference>
<dbReference type="EMBL" id="JACNEP010000001">
    <property type="protein sequence ID" value="MBC3764302.1"/>
    <property type="molecule type" value="Genomic_DNA"/>
</dbReference>
<dbReference type="GO" id="GO:0022857">
    <property type="term" value="F:transmembrane transporter activity"/>
    <property type="evidence" value="ECO:0007669"/>
    <property type="project" value="InterPro"/>
</dbReference>
<dbReference type="RefSeq" id="WP_186504782.1">
    <property type="nucleotide sequence ID" value="NZ_JACNEP010000001.1"/>
</dbReference>
<reference evidence="9" key="1">
    <citation type="journal article" date="2018" name="Int. J. Syst. Evol. Microbiol.">
        <title>Neptunicella marina gen. nov., sp. nov., isolated from surface seawater.</title>
        <authorList>
            <person name="Liu X."/>
            <person name="Lai Q."/>
            <person name="Du Y."/>
            <person name="Zhang X."/>
            <person name="Liu Z."/>
            <person name="Sun F."/>
            <person name="Shao Z."/>
        </authorList>
    </citation>
    <scope>NUCLEOTIDE SEQUENCE</scope>
    <source>
        <strain evidence="9">S27-2</strain>
    </source>
</reference>
<evidence type="ECO:0000256" key="4">
    <source>
        <dbReference type="ARBA" id="ARBA00022475"/>
    </source>
</evidence>
<feature type="transmembrane region" description="Helical" evidence="8">
    <location>
        <begin position="267"/>
        <end position="286"/>
    </location>
</feature>
<feature type="transmembrane region" description="Helical" evidence="8">
    <location>
        <begin position="179"/>
        <end position="198"/>
    </location>
</feature>
<dbReference type="Proteomes" id="UP000601768">
    <property type="component" value="Unassembled WGS sequence"/>
</dbReference>
<dbReference type="SUPFAM" id="SSF81345">
    <property type="entry name" value="ABC transporter involved in vitamin B12 uptake, BtuC"/>
    <property type="match status" value="1"/>
</dbReference>
<comment type="caution">
    <text evidence="9">The sequence shown here is derived from an EMBL/GenBank/DDBJ whole genome shotgun (WGS) entry which is preliminary data.</text>
</comment>
<accession>A0A8J6LZU2</accession>
<keyword evidence="4" id="KW-1003">Cell membrane</keyword>
<keyword evidence="10" id="KW-1185">Reference proteome</keyword>
<keyword evidence="6 8" id="KW-1133">Transmembrane helix</keyword>
<dbReference type="Pfam" id="PF01032">
    <property type="entry name" value="FecCD"/>
    <property type="match status" value="1"/>
</dbReference>